<dbReference type="OrthoDB" id="6509908at2759"/>
<feature type="transmembrane region" description="Helical" evidence="3">
    <location>
        <begin position="40"/>
        <end position="63"/>
    </location>
</feature>
<accession>A0A2G8RX75</accession>
<evidence type="ECO:0000256" key="1">
    <source>
        <dbReference type="ARBA" id="ARBA00004141"/>
    </source>
</evidence>
<dbReference type="PANTHER" id="PTHR11360">
    <property type="entry name" value="MONOCARBOXYLATE TRANSPORTER"/>
    <property type="match status" value="1"/>
</dbReference>
<dbReference type="InterPro" id="IPR011701">
    <property type="entry name" value="MFS"/>
</dbReference>
<feature type="transmembrane region" description="Helical" evidence="3">
    <location>
        <begin position="364"/>
        <end position="387"/>
    </location>
</feature>
<evidence type="ECO:0000313" key="6">
    <source>
        <dbReference type="Proteomes" id="UP000230002"/>
    </source>
</evidence>
<comment type="similarity">
    <text evidence="2">Belongs to the major facilitator superfamily. Monocarboxylate porter (TC 2.A.1.13) family.</text>
</comment>
<reference evidence="5 6" key="1">
    <citation type="journal article" date="2015" name="Sci. Rep.">
        <title>Chromosome-level genome map provides insights into diverse defense mechanisms in the medicinal fungus Ganoderma sinense.</title>
        <authorList>
            <person name="Zhu Y."/>
            <person name="Xu J."/>
            <person name="Sun C."/>
            <person name="Zhou S."/>
            <person name="Xu H."/>
            <person name="Nelson D.R."/>
            <person name="Qian J."/>
            <person name="Song J."/>
            <person name="Luo H."/>
            <person name="Xiang L."/>
            <person name="Li Y."/>
            <person name="Xu Z."/>
            <person name="Ji A."/>
            <person name="Wang L."/>
            <person name="Lu S."/>
            <person name="Hayward A."/>
            <person name="Sun W."/>
            <person name="Li X."/>
            <person name="Schwartz D.C."/>
            <person name="Wang Y."/>
            <person name="Chen S."/>
        </authorList>
    </citation>
    <scope>NUCLEOTIDE SEQUENCE [LARGE SCALE GENOMIC DNA]</scope>
    <source>
        <strain evidence="5 6">ZZ0214-1</strain>
    </source>
</reference>
<feature type="transmembrane region" description="Helical" evidence="3">
    <location>
        <begin position="399"/>
        <end position="421"/>
    </location>
</feature>
<evidence type="ECO:0000259" key="4">
    <source>
        <dbReference type="PROSITE" id="PS50850"/>
    </source>
</evidence>
<dbReference type="PANTHER" id="PTHR11360:SF177">
    <property type="entry name" value="RIBOFLAVIN TRANSPORTER MCH5"/>
    <property type="match status" value="1"/>
</dbReference>
<feature type="transmembrane region" description="Helical" evidence="3">
    <location>
        <begin position="337"/>
        <end position="358"/>
    </location>
</feature>
<keyword evidence="3" id="KW-0472">Membrane</keyword>
<gene>
    <name evidence="5" type="ORF">GSI_11874</name>
</gene>
<keyword evidence="3" id="KW-0812">Transmembrane</keyword>
<feature type="transmembrane region" description="Helical" evidence="3">
    <location>
        <begin position="274"/>
        <end position="297"/>
    </location>
</feature>
<comment type="subcellular location">
    <subcellularLocation>
        <location evidence="1">Membrane</location>
        <topology evidence="1">Multi-pass membrane protein</topology>
    </subcellularLocation>
</comment>
<proteinExistence type="inferred from homology"/>
<evidence type="ECO:0000313" key="5">
    <source>
        <dbReference type="EMBL" id="PIL26119.1"/>
    </source>
</evidence>
<keyword evidence="6" id="KW-1185">Reference proteome</keyword>
<dbReference type="SUPFAM" id="SSF103473">
    <property type="entry name" value="MFS general substrate transporter"/>
    <property type="match status" value="1"/>
</dbReference>
<feature type="domain" description="Major facilitator superfamily (MFS) profile" evidence="4">
    <location>
        <begin position="273"/>
        <end position="461"/>
    </location>
</feature>
<dbReference type="Proteomes" id="UP000230002">
    <property type="component" value="Unassembled WGS sequence"/>
</dbReference>
<evidence type="ECO:0000256" key="2">
    <source>
        <dbReference type="ARBA" id="ARBA00006727"/>
    </source>
</evidence>
<sequence length="461" mass="49358">MSLTTGKRPPSYGSIVKDDCSSLEGNAPKEHFHDFSDGGLAAWLTVLGAFLALFCSFGQMNAFGTFQSWYTTHQLHDLHPSTVAWIGSVQLWVFFFSVSTSFRSAWYVRFRSPLIPFEFALQGGFIGRVFDVYGPRIIMTLGTAIYVLSIVLTSIARNYCDYLVAQGVLSGLGVGMLFYPPLASISTHFSKYRATALGIAMVGSGIGGTVYPILLEYLFVNVGFAWGVRVSAIICFVFCTTATITVTSGIPPEKASAKGAAPWFDLRALKDPKFALLVLGSCFMAFGLFTPFCYLVSYAADQGVPSRTAFYVLAVLNAASVLGRIAPAHFADAFGRFALLVPCAFLAGLSTALLWPAAHSLASLVAYAALYGLFSGAFNALIVPCIAQISDIREIGMRIGLLYSIISFPSLVGNPAAGALLTVGHGSYTGLILMSGSSIMVGSGFMLLSKLRIDPDLFARV</sequence>
<dbReference type="AlphaFoldDB" id="A0A2G8RX75"/>
<dbReference type="InterPro" id="IPR020846">
    <property type="entry name" value="MFS_dom"/>
</dbReference>
<name>A0A2G8RX75_9APHY</name>
<feature type="transmembrane region" description="Helical" evidence="3">
    <location>
        <begin position="194"/>
        <end position="214"/>
    </location>
</feature>
<protein>
    <submittedName>
        <fullName evidence="5">MFS general substrate transporter</fullName>
    </submittedName>
</protein>
<feature type="transmembrane region" description="Helical" evidence="3">
    <location>
        <begin position="226"/>
        <end position="246"/>
    </location>
</feature>
<feature type="transmembrane region" description="Helical" evidence="3">
    <location>
        <begin position="83"/>
        <end position="102"/>
    </location>
</feature>
<dbReference type="Pfam" id="PF07690">
    <property type="entry name" value="MFS_1"/>
    <property type="match status" value="1"/>
</dbReference>
<dbReference type="GO" id="GO:0016020">
    <property type="term" value="C:membrane"/>
    <property type="evidence" value="ECO:0007669"/>
    <property type="project" value="UniProtKB-SubCell"/>
</dbReference>
<dbReference type="InterPro" id="IPR036259">
    <property type="entry name" value="MFS_trans_sf"/>
</dbReference>
<feature type="transmembrane region" description="Helical" evidence="3">
    <location>
        <begin position="162"/>
        <end position="182"/>
    </location>
</feature>
<keyword evidence="3" id="KW-1133">Transmembrane helix</keyword>
<dbReference type="PROSITE" id="PS50850">
    <property type="entry name" value="MFS"/>
    <property type="match status" value="1"/>
</dbReference>
<evidence type="ECO:0000256" key="3">
    <source>
        <dbReference type="SAM" id="Phobius"/>
    </source>
</evidence>
<dbReference type="GO" id="GO:0022857">
    <property type="term" value="F:transmembrane transporter activity"/>
    <property type="evidence" value="ECO:0007669"/>
    <property type="project" value="InterPro"/>
</dbReference>
<feature type="transmembrane region" description="Helical" evidence="3">
    <location>
        <begin position="137"/>
        <end position="156"/>
    </location>
</feature>
<dbReference type="InterPro" id="IPR050327">
    <property type="entry name" value="Proton-linked_MCT"/>
</dbReference>
<comment type="caution">
    <text evidence="5">The sequence shown here is derived from an EMBL/GenBank/DDBJ whole genome shotgun (WGS) entry which is preliminary data.</text>
</comment>
<organism evidence="5 6">
    <name type="scientific">Ganoderma sinense ZZ0214-1</name>
    <dbReference type="NCBI Taxonomy" id="1077348"/>
    <lineage>
        <taxon>Eukaryota</taxon>
        <taxon>Fungi</taxon>
        <taxon>Dikarya</taxon>
        <taxon>Basidiomycota</taxon>
        <taxon>Agaricomycotina</taxon>
        <taxon>Agaricomycetes</taxon>
        <taxon>Polyporales</taxon>
        <taxon>Polyporaceae</taxon>
        <taxon>Ganoderma</taxon>
    </lineage>
</organism>
<feature type="transmembrane region" description="Helical" evidence="3">
    <location>
        <begin position="427"/>
        <end position="448"/>
    </location>
</feature>
<dbReference type="Gene3D" id="1.20.1250.20">
    <property type="entry name" value="MFS general substrate transporter like domains"/>
    <property type="match status" value="1"/>
</dbReference>
<dbReference type="STRING" id="1077348.A0A2G8RX75"/>
<dbReference type="EMBL" id="AYKW01000045">
    <property type="protein sequence ID" value="PIL26119.1"/>
    <property type="molecule type" value="Genomic_DNA"/>
</dbReference>